<dbReference type="GO" id="GO:0016787">
    <property type="term" value="F:hydrolase activity"/>
    <property type="evidence" value="ECO:0007669"/>
    <property type="project" value="UniProtKB-KW"/>
</dbReference>
<accession>A0A1N7LPF5</accession>
<dbReference type="AlphaFoldDB" id="A0A1N7LPF5"/>
<dbReference type="Pfam" id="PF04307">
    <property type="entry name" value="YdjM"/>
    <property type="match status" value="1"/>
</dbReference>
<name>A0A1N7LPF5_9GAMM</name>
<feature type="transmembrane region" description="Helical" evidence="1">
    <location>
        <begin position="197"/>
        <end position="213"/>
    </location>
</feature>
<feature type="transmembrane region" description="Helical" evidence="1">
    <location>
        <begin position="120"/>
        <end position="139"/>
    </location>
</feature>
<keyword evidence="1" id="KW-0812">Transmembrane</keyword>
<dbReference type="STRING" id="619304.SAMN05421760_104216"/>
<gene>
    <name evidence="2" type="ORF">SAMN05421760_104216</name>
</gene>
<feature type="transmembrane region" description="Helical" evidence="1">
    <location>
        <begin position="59"/>
        <end position="77"/>
    </location>
</feature>
<evidence type="ECO:0000256" key="1">
    <source>
        <dbReference type="SAM" id="Phobius"/>
    </source>
</evidence>
<evidence type="ECO:0000313" key="2">
    <source>
        <dbReference type="EMBL" id="SIS75708.1"/>
    </source>
</evidence>
<reference evidence="3" key="1">
    <citation type="submission" date="2017-01" db="EMBL/GenBank/DDBJ databases">
        <authorList>
            <person name="Varghese N."/>
            <person name="Submissions S."/>
        </authorList>
    </citation>
    <scope>NUCLEOTIDE SEQUENCE [LARGE SCALE GENOMIC DNA]</scope>
    <source>
        <strain evidence="3">DSM 22306</strain>
    </source>
</reference>
<feature type="transmembrane region" description="Helical" evidence="1">
    <location>
        <begin position="146"/>
        <end position="167"/>
    </location>
</feature>
<dbReference type="InterPro" id="IPR007404">
    <property type="entry name" value="YdjM-like"/>
</dbReference>
<keyword evidence="1" id="KW-1133">Transmembrane helix</keyword>
<dbReference type="OrthoDB" id="5295350at2"/>
<proteinExistence type="predicted"/>
<protein>
    <submittedName>
        <fullName evidence="2">LexA-binding, inner membrane-associated putative hydrolase</fullName>
    </submittedName>
</protein>
<organism evidence="2 3">
    <name type="scientific">Neptunomonas antarctica</name>
    <dbReference type="NCBI Taxonomy" id="619304"/>
    <lineage>
        <taxon>Bacteria</taxon>
        <taxon>Pseudomonadati</taxon>
        <taxon>Pseudomonadota</taxon>
        <taxon>Gammaproteobacteria</taxon>
        <taxon>Oceanospirillales</taxon>
        <taxon>Oceanospirillaceae</taxon>
        <taxon>Neptunomonas</taxon>
    </lineage>
</organism>
<dbReference type="Proteomes" id="UP000185999">
    <property type="component" value="Unassembled WGS sequence"/>
</dbReference>
<keyword evidence="3" id="KW-1185">Reference proteome</keyword>
<dbReference type="EMBL" id="FTOE01000004">
    <property type="protein sequence ID" value="SIS75708.1"/>
    <property type="molecule type" value="Genomic_DNA"/>
</dbReference>
<sequence>MANFNTHFNIATAATGIASAALLSAGHADINTALWLWCLGTIGGLLPDIDSDNSTSLNIIFNIFSAVIILMVLRYITGEHFREIRFIELLVIPLGVYGIMKWLIRPLFEKVTVHRGSCHSLLFLTLCGLLTTQLTWIFNSEYATQSAIVALLSGGFVFFGGLIHLTLDEIYSVDLSNIRIKRSFGTALKIADFKNKSATFLMLVASIALGYMLPETDTTINLLTNWSTFKFY</sequence>
<keyword evidence="2" id="KW-0378">Hydrolase</keyword>
<feature type="transmembrane region" description="Helical" evidence="1">
    <location>
        <begin position="89"/>
        <end position="108"/>
    </location>
</feature>
<keyword evidence="1" id="KW-0472">Membrane</keyword>
<evidence type="ECO:0000313" key="3">
    <source>
        <dbReference type="Proteomes" id="UP000185999"/>
    </source>
</evidence>